<dbReference type="GO" id="GO:0007059">
    <property type="term" value="P:chromosome segregation"/>
    <property type="evidence" value="ECO:0007669"/>
    <property type="project" value="UniProtKB-UniRule"/>
</dbReference>
<dbReference type="CDD" id="cd03278">
    <property type="entry name" value="ABC_SMC_barmotin"/>
    <property type="match status" value="2"/>
</dbReference>
<dbReference type="GO" id="GO:0006260">
    <property type="term" value="P:DNA replication"/>
    <property type="evidence" value="ECO:0007669"/>
    <property type="project" value="UniProtKB-UniRule"/>
</dbReference>
<evidence type="ECO:0000256" key="7">
    <source>
        <dbReference type="HAMAP-Rule" id="MF_01894"/>
    </source>
</evidence>
<evidence type="ECO:0000256" key="1">
    <source>
        <dbReference type="ARBA" id="ARBA00004496"/>
    </source>
</evidence>
<evidence type="ECO:0000256" key="3">
    <source>
        <dbReference type="ARBA" id="ARBA00022741"/>
    </source>
</evidence>
<dbReference type="KEGG" id="gjf:M493_06065"/>
<dbReference type="SMART" id="SM00968">
    <property type="entry name" value="SMC_hinge"/>
    <property type="match status" value="1"/>
</dbReference>
<evidence type="ECO:0000256" key="4">
    <source>
        <dbReference type="ARBA" id="ARBA00022840"/>
    </source>
</evidence>
<comment type="subcellular location">
    <subcellularLocation>
        <location evidence="1 7">Cytoplasm</location>
    </subcellularLocation>
</comment>
<dbReference type="Proteomes" id="UP000015500">
    <property type="component" value="Chromosome"/>
</dbReference>
<reference evidence="9 10" key="1">
    <citation type="journal article" date="2014" name="Genome Announc.">
        <title>Complete Genome Sequence of the Thermophilic Polychlorinated Biphenyl Degrader Geobacillus sp. Strain JF8 (NBRC 109937).</title>
        <authorList>
            <person name="Shintani M."/>
            <person name="Ohtsubo Y."/>
            <person name="Fukuda K."/>
            <person name="Hosoyama A."/>
            <person name="Ohji S."/>
            <person name="Yamazoe A."/>
            <person name="Fujita N."/>
            <person name="Nagata Y."/>
            <person name="Tsuda M."/>
            <person name="Hatta T."/>
            <person name="Kimbara K."/>
        </authorList>
    </citation>
    <scope>NUCLEOTIDE SEQUENCE [LARGE SCALE GENOMIC DNA]</scope>
    <source>
        <strain evidence="9 10">JF8</strain>
    </source>
</reference>
<dbReference type="GO" id="GO:0003677">
    <property type="term" value="F:DNA binding"/>
    <property type="evidence" value="ECO:0007669"/>
    <property type="project" value="UniProtKB-UniRule"/>
</dbReference>
<dbReference type="STRING" id="1921421.M493_06065"/>
<keyword evidence="2 7" id="KW-0963">Cytoplasm</keyword>
<keyword evidence="4 7" id="KW-0067">ATP-binding</keyword>
<dbReference type="GO" id="GO:0016887">
    <property type="term" value="F:ATP hydrolysis activity"/>
    <property type="evidence" value="ECO:0007669"/>
    <property type="project" value="InterPro"/>
</dbReference>
<dbReference type="FunFam" id="3.40.50.300:FF:000901">
    <property type="entry name" value="Chromosome partition protein Smc"/>
    <property type="match status" value="1"/>
</dbReference>
<evidence type="ECO:0000313" key="10">
    <source>
        <dbReference type="Proteomes" id="UP000015500"/>
    </source>
</evidence>
<evidence type="ECO:0000259" key="8">
    <source>
        <dbReference type="SMART" id="SM00968"/>
    </source>
</evidence>
<comment type="domain">
    <text evidence="7">Contains large globular domains required for ATP hydrolysis at each terminus and a third globular domain forming a flexible hinge near the middle of the molecule. These domains are separated by coiled-coil structures.</text>
</comment>
<feature type="coiled-coil region" evidence="7">
    <location>
        <begin position="685"/>
        <end position="866"/>
    </location>
</feature>
<dbReference type="InterPro" id="IPR036277">
    <property type="entry name" value="SMC_hinge_sf"/>
</dbReference>
<feature type="domain" description="SMC hinge" evidence="8">
    <location>
        <begin position="524"/>
        <end position="643"/>
    </location>
</feature>
<feature type="coiled-coil region" evidence="7">
    <location>
        <begin position="895"/>
        <end position="950"/>
    </location>
</feature>
<dbReference type="GO" id="GO:0005524">
    <property type="term" value="F:ATP binding"/>
    <property type="evidence" value="ECO:0007669"/>
    <property type="project" value="UniProtKB-UniRule"/>
</dbReference>
<dbReference type="GO" id="GO:0005737">
    <property type="term" value="C:cytoplasm"/>
    <property type="evidence" value="ECO:0007669"/>
    <property type="project" value="UniProtKB-SubCell"/>
</dbReference>
<dbReference type="InterPro" id="IPR027417">
    <property type="entry name" value="P-loop_NTPase"/>
</dbReference>
<feature type="coiled-coil region" evidence="7">
    <location>
        <begin position="173"/>
        <end position="207"/>
    </location>
</feature>
<proteinExistence type="inferred from homology"/>
<dbReference type="SUPFAM" id="SSF57997">
    <property type="entry name" value="Tropomyosin"/>
    <property type="match status" value="1"/>
</dbReference>
<dbReference type="GO" id="GO:0005694">
    <property type="term" value="C:chromosome"/>
    <property type="evidence" value="ECO:0007669"/>
    <property type="project" value="InterPro"/>
</dbReference>
<dbReference type="SUPFAM" id="SSF52540">
    <property type="entry name" value="P-loop containing nucleoside triphosphate hydrolases"/>
    <property type="match status" value="1"/>
</dbReference>
<dbReference type="Gene3D" id="1.20.1060.20">
    <property type="match status" value="1"/>
</dbReference>
<dbReference type="NCBIfam" id="TIGR02168">
    <property type="entry name" value="SMC_prok_B"/>
    <property type="match status" value="1"/>
</dbReference>
<sequence>MVKHYTMFLKRLDVVGFKSFADRVSIDFVPGVTAVVGPNGSGKSNITDAIRWVLGEQSAKSLRGAKMEDVIFAGSDSRKPLNVAEVTITLDNEDGFLPLEYQEVSVTRRVYRSGESEFFINRQPCRLKDIVDLFLDSGLGKEAFSIIGQGRVEEILSSKPEERRTIFEEAAGVLKYKLRKKKAETKLAETQDNLHRVNDILHELGQQLEPLQMQASIAKEYLEKREELERFEVALMVHDIEQLHRQWSELKETLDEHQREEGALAAALQKMEAHIEQLRDQMAAIDESVDGLQQVLLLASEELEKLEGRKEVLKERKKNAEKRKGQLDEAAAALTAKRRRLAEQLHSEQAMLAELEADAAALEKIVKEKQASLSAYEMDIDEEIERRKGDYIDLVHEQAALKNERMHLEQGINKLRARQVALDEANRHHLAEREQLEQRWNALLAEQSRLEQAIAEARRHQTALAAACAAQKTELEQKETLLHQARQYRQQTKARKQWLEEMQHDYAGFFQGVKEVLKVRDRLPGIHGAVVELIRVPDRYETAIETALGGAMQHIVVDNEAAARQAIHYLKTNGYGRATFLPLDVIQARALPERERAAISGHPAFVGIAGELVEHDRAYAAAMAHLLGHVIVAVDLKGANELAKLLQYRYRLVTLDGDVVSPGGAMTGGGATKKTASLLSRNRELETLVVKLQEMDGKIAQLERDIAVKQRERAEREREADALGQELVRLQQALQAQKDEQRELEWQKKRIDERLALYDEEKANGEREIAELNGRLHIIDGRLQQLAEKLQAIDEDIHRLQAQKQTEQTTKEALQAAITEKKIALAETRERVKHARRKAEELEAELADTDSELRAAEQERAALAAEMNTPAWNEDELEEQRRQKLEDKQKTIELIASRREQRLDCQERLEHLEREWKEAKRQHKQLAEAMKDEEVKLNRLDVELETLLARLREEYGLSFEAARSTYPLHIEAGEARKRVKLIKRAIDELGTVNLGAIDEYERVSERHRFLSEQKADLEEAKATLHQVIREMDEEMKKRFFSTFEQIRTHFAEVFRELFGGGRADLRLTEPNDLLGTGVEIVAQPPGKKLQHLSLLSGGERALTAIALLFSILKVRPVPFCVLDEVEAALDEANVQRYAQYLKRFSRGTQFIVITHRKGTMEEADVLYGVTMQESGVSKLASVRLEDSSKELVQSS</sequence>
<gene>
    <name evidence="7" type="primary">smc</name>
    <name evidence="9" type="ORF">M493_06065</name>
</gene>
<dbReference type="AlphaFoldDB" id="S5YXT3"/>
<dbReference type="InterPro" id="IPR011890">
    <property type="entry name" value="SMC_prok"/>
</dbReference>
<evidence type="ECO:0000256" key="2">
    <source>
        <dbReference type="ARBA" id="ARBA00022490"/>
    </source>
</evidence>
<comment type="function">
    <text evidence="7">Required for chromosome condensation and partitioning.</text>
</comment>
<dbReference type="GO" id="GO:0030261">
    <property type="term" value="P:chromosome condensation"/>
    <property type="evidence" value="ECO:0007669"/>
    <property type="project" value="InterPro"/>
</dbReference>
<evidence type="ECO:0000256" key="5">
    <source>
        <dbReference type="ARBA" id="ARBA00023054"/>
    </source>
</evidence>
<dbReference type="SUPFAM" id="SSF75553">
    <property type="entry name" value="Smc hinge domain"/>
    <property type="match status" value="1"/>
</dbReference>
<feature type="coiled-coil region" evidence="7">
    <location>
        <begin position="240"/>
        <end position="453"/>
    </location>
</feature>
<dbReference type="InterPro" id="IPR003395">
    <property type="entry name" value="RecF/RecN/SMC_N"/>
</dbReference>
<keyword evidence="3 7" id="KW-0547">Nucleotide-binding</keyword>
<dbReference type="PANTHER" id="PTHR43977">
    <property type="entry name" value="STRUCTURAL MAINTENANCE OF CHROMOSOMES PROTEIN 3"/>
    <property type="match status" value="1"/>
</dbReference>
<organism evidence="9 10">
    <name type="scientific">Geobacillus genomosp. 3</name>
    <dbReference type="NCBI Taxonomy" id="1921421"/>
    <lineage>
        <taxon>Bacteria</taxon>
        <taxon>Bacillati</taxon>
        <taxon>Bacillota</taxon>
        <taxon>Bacilli</taxon>
        <taxon>Bacillales</taxon>
        <taxon>Anoxybacillaceae</taxon>
        <taxon>Geobacillus</taxon>
    </lineage>
</organism>
<name>S5YXT3_GEOG3</name>
<keyword evidence="6 7" id="KW-0238">DNA-binding</keyword>
<evidence type="ECO:0000256" key="6">
    <source>
        <dbReference type="ARBA" id="ARBA00023125"/>
    </source>
</evidence>
<dbReference type="Gene3D" id="3.40.50.300">
    <property type="entry name" value="P-loop containing nucleotide triphosphate hydrolases"/>
    <property type="match status" value="2"/>
</dbReference>
<dbReference type="GO" id="GO:0007062">
    <property type="term" value="P:sister chromatid cohesion"/>
    <property type="evidence" value="ECO:0007669"/>
    <property type="project" value="InterPro"/>
</dbReference>
<dbReference type="InterPro" id="IPR024704">
    <property type="entry name" value="SMC"/>
</dbReference>
<feature type="coiled-coil region" evidence="7">
    <location>
        <begin position="1000"/>
        <end position="1037"/>
    </location>
</feature>
<evidence type="ECO:0000313" key="9">
    <source>
        <dbReference type="EMBL" id="AGT31509.2"/>
    </source>
</evidence>
<feature type="binding site" evidence="7">
    <location>
        <begin position="38"/>
        <end position="45"/>
    </location>
    <ligand>
        <name>ATP</name>
        <dbReference type="ChEBI" id="CHEBI:30616"/>
    </ligand>
</feature>
<comment type="similarity">
    <text evidence="7">Belongs to the SMC family.</text>
</comment>
<dbReference type="Pfam" id="PF02463">
    <property type="entry name" value="SMC_N"/>
    <property type="match status" value="1"/>
</dbReference>
<dbReference type="Pfam" id="PF06470">
    <property type="entry name" value="SMC_hinge"/>
    <property type="match status" value="1"/>
</dbReference>
<dbReference type="EMBL" id="CP006254">
    <property type="protein sequence ID" value="AGT31509.2"/>
    <property type="molecule type" value="Genomic_DNA"/>
</dbReference>
<dbReference type="HAMAP" id="MF_01894">
    <property type="entry name" value="Smc_prok"/>
    <property type="match status" value="1"/>
</dbReference>
<accession>S5YXT3</accession>
<dbReference type="Gene3D" id="1.10.287.1490">
    <property type="match status" value="2"/>
</dbReference>
<dbReference type="Gene3D" id="3.30.70.1620">
    <property type="match status" value="1"/>
</dbReference>
<dbReference type="InterPro" id="IPR010935">
    <property type="entry name" value="SMC_hinge"/>
</dbReference>
<dbReference type="HOGENOM" id="CLU_001042_2_2_9"/>
<dbReference type="PIRSF" id="PIRSF005719">
    <property type="entry name" value="SMC"/>
    <property type="match status" value="1"/>
</dbReference>
<comment type="subunit">
    <text evidence="7">Homodimer.</text>
</comment>
<keyword evidence="5 7" id="KW-0175">Coiled coil</keyword>
<protein>
    <recommendedName>
        <fullName evidence="7">Chromosome partition protein Smc</fullName>
    </recommendedName>
</protein>
<dbReference type="FunFam" id="3.40.50.300:FF:000984">
    <property type="entry name" value="Chromosome partition protein Smc"/>
    <property type="match status" value="1"/>
</dbReference>
<keyword evidence="10" id="KW-1185">Reference proteome</keyword>